<evidence type="ECO:0000256" key="6">
    <source>
        <dbReference type="SAM" id="MobiDB-lite"/>
    </source>
</evidence>
<dbReference type="GO" id="GO:0000976">
    <property type="term" value="F:transcription cis-regulatory region binding"/>
    <property type="evidence" value="ECO:0007669"/>
    <property type="project" value="TreeGrafter"/>
</dbReference>
<comment type="subcellular location">
    <subcellularLocation>
        <location evidence="1">Nucleus</location>
    </subcellularLocation>
</comment>
<evidence type="ECO:0000256" key="5">
    <source>
        <dbReference type="ARBA" id="ARBA00023242"/>
    </source>
</evidence>
<gene>
    <name evidence="7" type="ORF">BJ875DRAFT_475560</name>
</gene>
<keyword evidence="5" id="KW-0539">Nucleus</keyword>
<dbReference type="InterPro" id="IPR051089">
    <property type="entry name" value="prtT"/>
</dbReference>
<dbReference type="GO" id="GO:0000981">
    <property type="term" value="F:DNA-binding transcription factor activity, RNA polymerase II-specific"/>
    <property type="evidence" value="ECO:0007669"/>
    <property type="project" value="TreeGrafter"/>
</dbReference>
<feature type="region of interest" description="Disordered" evidence="6">
    <location>
        <begin position="47"/>
        <end position="83"/>
    </location>
</feature>
<dbReference type="GO" id="GO:0005634">
    <property type="term" value="C:nucleus"/>
    <property type="evidence" value="ECO:0007669"/>
    <property type="project" value="UniProtKB-SubCell"/>
</dbReference>
<keyword evidence="3" id="KW-0238">DNA-binding</keyword>
<evidence type="ECO:0000256" key="1">
    <source>
        <dbReference type="ARBA" id="ARBA00004123"/>
    </source>
</evidence>
<proteinExistence type="predicted"/>
<comment type="caution">
    <text evidence="7">The sequence shown here is derived from an EMBL/GenBank/DDBJ whole genome shotgun (WGS) entry which is preliminary data.</text>
</comment>
<keyword evidence="2" id="KW-0805">Transcription regulation</keyword>
<evidence type="ECO:0000256" key="3">
    <source>
        <dbReference type="ARBA" id="ARBA00023125"/>
    </source>
</evidence>
<keyword evidence="4" id="KW-0804">Transcription</keyword>
<evidence type="ECO:0000313" key="7">
    <source>
        <dbReference type="EMBL" id="KAG9229196.1"/>
    </source>
</evidence>
<evidence type="ECO:0008006" key="9">
    <source>
        <dbReference type="Google" id="ProtNLM"/>
    </source>
</evidence>
<evidence type="ECO:0000313" key="8">
    <source>
        <dbReference type="Proteomes" id="UP000824998"/>
    </source>
</evidence>
<feature type="compositionally biased region" description="Low complexity" evidence="6">
    <location>
        <begin position="66"/>
        <end position="80"/>
    </location>
</feature>
<name>A0A9P7Y9F1_9HELO</name>
<accession>A0A9P7Y9F1</accession>
<dbReference type="EMBL" id="MU251802">
    <property type="protein sequence ID" value="KAG9229196.1"/>
    <property type="molecule type" value="Genomic_DNA"/>
</dbReference>
<dbReference type="Proteomes" id="UP000824998">
    <property type="component" value="Unassembled WGS sequence"/>
</dbReference>
<evidence type="ECO:0000256" key="2">
    <source>
        <dbReference type="ARBA" id="ARBA00023015"/>
    </source>
</evidence>
<protein>
    <recommendedName>
        <fullName evidence="9">Zn(2)-C6 fungal-type domain-containing protein</fullName>
    </recommendedName>
</protein>
<evidence type="ECO:0000256" key="4">
    <source>
        <dbReference type="ARBA" id="ARBA00023163"/>
    </source>
</evidence>
<dbReference type="CDD" id="cd12148">
    <property type="entry name" value="fungal_TF_MHR"/>
    <property type="match status" value="1"/>
</dbReference>
<sequence>MAMKPGVPAPYGRACLSCVQTKCKCITRAEGGCERCHRLTKDCQRPASSRRKSTRKLTTPTPPQISTPSSSDTLSNASSTKTPNSLSDIFCNQDLPILSMLEAEEYLNIFRTQKLQFLPFLHLCPSISAAQLQRERPFLWICIMAISVRSTTQQIEISRTVRLNLSRLMLLELEIDVDLLLGLLVFLAWTNCQIQGKQALSIFTQMAVSLVHDLGLNKSVENGYAEVFNLYSFGYQEPSKYTARTMEERRAVLGCFLVSSMASKFLQRLDTLKWTPYMDECLDVLIREKEVPADEIFVQQVKLQLIAERAVQVSAGKKDSGFVDTSKAPVAFYIKALQSQIEQVLENVDFESPSRFISLLHMHSTSLLIHGIGFSKTPIPSADDSNMQRIERLYASFNSAKSWLDIFLAIPTTAYVGFPFSIFAQLMRALVALFELSTLEDPAWDTSLVRGSTDVMLILDQIIANMQQAGSVQTMGMRATKENNFDRAAETFLGIRARWRLKLPEPRVNPSFIIEPGSGEVDQVPWNLPEHWGFSDIFTSWDH</sequence>
<organism evidence="7 8">
    <name type="scientific">Amylocarpus encephaloides</name>
    <dbReference type="NCBI Taxonomy" id="45428"/>
    <lineage>
        <taxon>Eukaryota</taxon>
        <taxon>Fungi</taxon>
        <taxon>Dikarya</taxon>
        <taxon>Ascomycota</taxon>
        <taxon>Pezizomycotina</taxon>
        <taxon>Leotiomycetes</taxon>
        <taxon>Helotiales</taxon>
        <taxon>Helotiales incertae sedis</taxon>
        <taxon>Amylocarpus</taxon>
    </lineage>
</organism>
<dbReference type="OrthoDB" id="1600564at2759"/>
<keyword evidence="8" id="KW-1185">Reference proteome</keyword>
<dbReference type="PANTHER" id="PTHR31845:SF32">
    <property type="entry name" value="MISCELLANEOUS ZN(II)2CYS6 TRANSCRIPTION FACTOR (EUROFUNG)-RELATED"/>
    <property type="match status" value="1"/>
</dbReference>
<dbReference type="AlphaFoldDB" id="A0A9P7Y9F1"/>
<reference evidence="7" key="1">
    <citation type="journal article" date="2021" name="IMA Fungus">
        <title>Genomic characterization of three marine fungi, including Emericellopsis atlantica sp. nov. with signatures of a generalist lifestyle and marine biomass degradation.</title>
        <authorList>
            <person name="Hagestad O.C."/>
            <person name="Hou L."/>
            <person name="Andersen J.H."/>
            <person name="Hansen E.H."/>
            <person name="Altermark B."/>
            <person name="Li C."/>
            <person name="Kuhnert E."/>
            <person name="Cox R.J."/>
            <person name="Crous P.W."/>
            <person name="Spatafora J.W."/>
            <person name="Lail K."/>
            <person name="Amirebrahimi M."/>
            <person name="Lipzen A."/>
            <person name="Pangilinan J."/>
            <person name="Andreopoulos W."/>
            <person name="Hayes R.D."/>
            <person name="Ng V."/>
            <person name="Grigoriev I.V."/>
            <person name="Jackson S.A."/>
            <person name="Sutton T.D.S."/>
            <person name="Dobson A.D.W."/>
            <person name="Rama T."/>
        </authorList>
    </citation>
    <scope>NUCLEOTIDE SEQUENCE</scope>
    <source>
        <strain evidence="7">TRa018bII</strain>
    </source>
</reference>
<dbReference type="PANTHER" id="PTHR31845">
    <property type="entry name" value="FINGER DOMAIN PROTEIN, PUTATIVE-RELATED"/>
    <property type="match status" value="1"/>
</dbReference>